<proteinExistence type="predicted"/>
<keyword evidence="1" id="KW-0812">Transmembrane</keyword>
<accession>A0ABS0CSN9</accession>
<organism evidence="2 3">
    <name type="scientific">Nocardia amamiensis</name>
    <dbReference type="NCBI Taxonomy" id="404578"/>
    <lineage>
        <taxon>Bacteria</taxon>
        <taxon>Bacillati</taxon>
        <taxon>Actinomycetota</taxon>
        <taxon>Actinomycetes</taxon>
        <taxon>Mycobacteriales</taxon>
        <taxon>Nocardiaceae</taxon>
        <taxon>Nocardia</taxon>
    </lineage>
</organism>
<dbReference type="Proteomes" id="UP000702209">
    <property type="component" value="Unassembled WGS sequence"/>
</dbReference>
<feature type="transmembrane region" description="Helical" evidence="1">
    <location>
        <begin position="94"/>
        <end position="113"/>
    </location>
</feature>
<dbReference type="InterPro" id="IPR058714">
    <property type="entry name" value="LpqS"/>
</dbReference>
<reference evidence="2 3" key="1">
    <citation type="submission" date="2020-10" db="EMBL/GenBank/DDBJ databases">
        <title>Identification of Nocardia species via Next-generation sequencing and recognition of intraspecies genetic diversity.</title>
        <authorList>
            <person name="Li P."/>
            <person name="Li P."/>
            <person name="Lu B."/>
        </authorList>
    </citation>
    <scope>NUCLEOTIDE SEQUENCE [LARGE SCALE GENOMIC DNA]</scope>
    <source>
        <strain evidence="2 3">BJ06-0157</strain>
    </source>
</reference>
<sequence length="141" mass="14351">MRFIDRLRRGAPVPALLAAVLLVGLMIDCATIGDHGHDHALAGSAMDRPASSMIHSPSHLLADDATHPCGPHIAHCIMKSVLPGGTGSSAVSQLLLWAVVVAAAIAVAAAPVLTGGVRGPPVPVAAPGGRVILTRFCIARR</sequence>
<keyword evidence="1" id="KW-1133">Transmembrane helix</keyword>
<evidence type="ECO:0000256" key="1">
    <source>
        <dbReference type="SAM" id="Phobius"/>
    </source>
</evidence>
<evidence type="ECO:0000313" key="3">
    <source>
        <dbReference type="Proteomes" id="UP000702209"/>
    </source>
</evidence>
<keyword evidence="3" id="KW-1185">Reference proteome</keyword>
<gene>
    <name evidence="2" type="ORF">IU459_19135</name>
</gene>
<dbReference type="EMBL" id="JADLQX010000013">
    <property type="protein sequence ID" value="MBF6299637.1"/>
    <property type="molecule type" value="Genomic_DNA"/>
</dbReference>
<dbReference type="Pfam" id="PF26327">
    <property type="entry name" value="LpqS"/>
    <property type="match status" value="1"/>
</dbReference>
<comment type="caution">
    <text evidence="2">The sequence shown here is derived from an EMBL/GenBank/DDBJ whole genome shotgun (WGS) entry which is preliminary data.</text>
</comment>
<dbReference type="RefSeq" id="WP_195130896.1">
    <property type="nucleotide sequence ID" value="NZ_JADLQX010000013.1"/>
</dbReference>
<evidence type="ECO:0008006" key="4">
    <source>
        <dbReference type="Google" id="ProtNLM"/>
    </source>
</evidence>
<name>A0ABS0CSN9_9NOCA</name>
<protein>
    <recommendedName>
        <fullName evidence="4">Lipoprotein LpqS</fullName>
    </recommendedName>
</protein>
<evidence type="ECO:0000313" key="2">
    <source>
        <dbReference type="EMBL" id="MBF6299637.1"/>
    </source>
</evidence>
<keyword evidence="1" id="KW-0472">Membrane</keyword>